<sequence length="821" mass="93187">MPQPPPPPPQQLRRMLQQQQPQPPPPPTVRRYTYYDSNEIYNKLLEFQDKYSEFVTLTTAQELYNLPRAGTNDDCPYEQQQHQNNNNNNNNGGCSNWIVIIEDPISNPPPNSVYAEEDIVNADGFTKYEALPEVFLTAALHGNDHIGPTVLIETMELMLEAAWCESLPRTERRNDNNEEFDSSSSPIIASEEEEEDLEEARQCREELVSKGIYGRYRRWLSRLVTTRRIVIVPVANALGYYRNTPFEGGNNNNDDDAILDPNFDFPYDIQNNNNGNNNQQQGQCMSTIAARTINEIFRQHMFQSGISFHTSFDNTKNNDKEVDEGVYYEWGASSYEGYSAPDEFSMREISEALSGYGGEVMEMGQGGGRDSYPVVGPINNLLESNAGRMEDWAYAGSWDGENIGTCNPTSNGGYSESQTKYDASTLRSFHTLVESRSASSTNFEDEAKLGTTADLFTPYGTGNGHISRNIRLSLSMIDLVEPYVKVLGVDGFDIRDDVIPLMPRTEHSCRRTKVMKIPEKSRRNGNVTIAWTVGGSFTVDSTAIMYGKWSDLDLGGFFDCMSQPTKEELDVYFDNLQQAKNGPMAIESTVRFSEPRSGITRWHKNVPYPPPDSEFLTPSEAVFEVDLDLSRFKQGDSIAVYAVARVDQGWKTRSNNVYKNLHPQSHIVNARTNPDWFHEREGKVIQGRTDWFSIPLTIEIGHPMSSTMEKSVRSPDEEWEEDHVDYDRMLIWRKIKITFYAVFFVTMIVVCFFCREESDGTDVCSVWREYRKIEKATTVQIDELYDDEDGGDGWFDCFKFGGTKMEGQGGGGFEMADQTVT</sequence>
<feature type="region of interest" description="Disordered" evidence="2">
    <location>
        <begin position="173"/>
        <end position="197"/>
    </location>
</feature>
<keyword evidence="3" id="KW-1133">Transmembrane helix</keyword>
<evidence type="ECO:0000256" key="1">
    <source>
        <dbReference type="ARBA" id="ARBA00005988"/>
    </source>
</evidence>
<feature type="compositionally biased region" description="Low complexity" evidence="2">
    <location>
        <begin position="11"/>
        <end position="20"/>
    </location>
</feature>
<protein>
    <recommendedName>
        <fullName evidence="4">Peptidase M14 domain-containing protein</fullName>
    </recommendedName>
</protein>
<gene>
    <name evidence="5" type="ORF">DBRI00130_LOCUS32033</name>
</gene>
<feature type="domain" description="Peptidase M14" evidence="4">
    <location>
        <begin position="34"/>
        <end position="418"/>
    </location>
</feature>
<proteinExistence type="inferred from homology"/>
<organism evidence="5">
    <name type="scientific">Ditylum brightwellii</name>
    <dbReference type="NCBI Taxonomy" id="49249"/>
    <lineage>
        <taxon>Eukaryota</taxon>
        <taxon>Sar</taxon>
        <taxon>Stramenopiles</taxon>
        <taxon>Ochrophyta</taxon>
        <taxon>Bacillariophyta</taxon>
        <taxon>Mediophyceae</taxon>
        <taxon>Lithodesmiophycidae</taxon>
        <taxon>Lithodesmiales</taxon>
        <taxon>Lithodesmiaceae</taxon>
        <taxon>Ditylum</taxon>
    </lineage>
</organism>
<dbReference type="Gene3D" id="3.40.630.10">
    <property type="entry name" value="Zn peptidases"/>
    <property type="match status" value="1"/>
</dbReference>
<dbReference type="InterPro" id="IPR000834">
    <property type="entry name" value="Peptidase_M14"/>
</dbReference>
<keyword evidence="3" id="KW-0472">Membrane</keyword>
<dbReference type="GO" id="GO:0008270">
    <property type="term" value="F:zinc ion binding"/>
    <property type="evidence" value="ECO:0007669"/>
    <property type="project" value="InterPro"/>
</dbReference>
<evidence type="ECO:0000313" key="5">
    <source>
        <dbReference type="EMBL" id="CAE4639682.1"/>
    </source>
</evidence>
<dbReference type="GO" id="GO:0006508">
    <property type="term" value="P:proteolysis"/>
    <property type="evidence" value="ECO:0007669"/>
    <property type="project" value="InterPro"/>
</dbReference>
<feature type="region of interest" description="Disordered" evidence="2">
    <location>
        <begin position="1"/>
        <end position="32"/>
    </location>
</feature>
<evidence type="ECO:0000256" key="2">
    <source>
        <dbReference type="SAM" id="MobiDB-lite"/>
    </source>
</evidence>
<evidence type="ECO:0000259" key="4">
    <source>
        <dbReference type="SMART" id="SM00631"/>
    </source>
</evidence>
<dbReference type="EMBL" id="HBNS01041149">
    <property type="protein sequence ID" value="CAE4639682.1"/>
    <property type="molecule type" value="Transcribed_RNA"/>
</dbReference>
<dbReference type="AlphaFoldDB" id="A0A7S4SBD5"/>
<evidence type="ECO:0000256" key="3">
    <source>
        <dbReference type="SAM" id="Phobius"/>
    </source>
</evidence>
<accession>A0A7S4SBD5</accession>
<comment type="similarity">
    <text evidence="1">Belongs to the peptidase M14 family.</text>
</comment>
<dbReference type="SMART" id="SM00631">
    <property type="entry name" value="Zn_pept"/>
    <property type="match status" value="1"/>
</dbReference>
<keyword evidence="3" id="KW-0812">Transmembrane</keyword>
<dbReference type="SUPFAM" id="SSF53187">
    <property type="entry name" value="Zn-dependent exopeptidases"/>
    <property type="match status" value="1"/>
</dbReference>
<reference evidence="5" key="1">
    <citation type="submission" date="2021-01" db="EMBL/GenBank/DDBJ databases">
        <authorList>
            <person name="Corre E."/>
            <person name="Pelletier E."/>
            <person name="Niang G."/>
            <person name="Scheremetjew M."/>
            <person name="Finn R."/>
            <person name="Kale V."/>
            <person name="Holt S."/>
            <person name="Cochrane G."/>
            <person name="Meng A."/>
            <person name="Brown T."/>
            <person name="Cohen L."/>
        </authorList>
    </citation>
    <scope>NUCLEOTIDE SEQUENCE</scope>
    <source>
        <strain evidence="5">GSO104</strain>
    </source>
</reference>
<dbReference type="GO" id="GO:0004181">
    <property type="term" value="F:metallocarboxypeptidase activity"/>
    <property type="evidence" value="ECO:0007669"/>
    <property type="project" value="InterPro"/>
</dbReference>
<feature type="compositionally biased region" description="Pro residues" evidence="2">
    <location>
        <begin position="1"/>
        <end position="10"/>
    </location>
</feature>
<name>A0A7S4SBD5_9STRA</name>
<feature type="transmembrane region" description="Helical" evidence="3">
    <location>
        <begin position="737"/>
        <end position="754"/>
    </location>
</feature>